<dbReference type="Gene3D" id="2.60.40.10">
    <property type="entry name" value="Immunoglobulins"/>
    <property type="match status" value="1"/>
</dbReference>
<dbReference type="EMBL" id="QFRJ01000013">
    <property type="protein sequence ID" value="PWH82951.1"/>
    <property type="molecule type" value="Genomic_DNA"/>
</dbReference>
<reference evidence="1 2" key="2">
    <citation type="submission" date="2018-05" db="EMBL/GenBank/DDBJ databases">
        <authorList>
            <person name="Lanie J.A."/>
            <person name="Ng W.-L."/>
            <person name="Kazmierczak K.M."/>
            <person name="Andrzejewski T.M."/>
            <person name="Davidsen T.M."/>
            <person name="Wayne K.J."/>
            <person name="Tettelin H."/>
            <person name="Glass J.I."/>
            <person name="Rusch D."/>
            <person name="Podicherti R."/>
            <person name="Tsui H.-C.T."/>
            <person name="Winkler M.E."/>
        </authorList>
    </citation>
    <scope>NUCLEOTIDE SEQUENCE [LARGE SCALE GENOMIC DNA]</scope>
    <source>
        <strain evidence="1 2">C305</strain>
    </source>
</reference>
<organism evidence="1 2">
    <name type="scientific">Brumimicrobium oceani</name>
    <dbReference type="NCBI Taxonomy" id="2100725"/>
    <lineage>
        <taxon>Bacteria</taxon>
        <taxon>Pseudomonadati</taxon>
        <taxon>Bacteroidota</taxon>
        <taxon>Flavobacteriia</taxon>
        <taxon>Flavobacteriales</taxon>
        <taxon>Crocinitomicaceae</taxon>
        <taxon>Brumimicrobium</taxon>
    </lineage>
</organism>
<dbReference type="Proteomes" id="UP000245370">
    <property type="component" value="Unassembled WGS sequence"/>
</dbReference>
<protein>
    <recommendedName>
        <fullName evidence="3">DUF5060 domain-containing protein</fullName>
    </recommendedName>
</protein>
<dbReference type="InterPro" id="IPR013783">
    <property type="entry name" value="Ig-like_fold"/>
</dbReference>
<dbReference type="InterPro" id="IPR017853">
    <property type="entry name" value="GH"/>
</dbReference>
<evidence type="ECO:0000313" key="1">
    <source>
        <dbReference type="EMBL" id="PWH82951.1"/>
    </source>
</evidence>
<gene>
    <name evidence="1" type="ORF">DIT68_13730</name>
</gene>
<accession>A0A2U2X599</accession>
<proteinExistence type="predicted"/>
<evidence type="ECO:0000313" key="2">
    <source>
        <dbReference type="Proteomes" id="UP000245370"/>
    </source>
</evidence>
<dbReference type="Gene3D" id="3.20.20.80">
    <property type="entry name" value="Glycosidases"/>
    <property type="match status" value="1"/>
</dbReference>
<dbReference type="SUPFAM" id="SSF51445">
    <property type="entry name" value="(Trans)glycosidases"/>
    <property type="match status" value="1"/>
</dbReference>
<keyword evidence="2" id="KW-1185">Reference proteome</keyword>
<evidence type="ECO:0008006" key="3">
    <source>
        <dbReference type="Google" id="ProtNLM"/>
    </source>
</evidence>
<name>A0A2U2X599_9FLAO</name>
<reference evidence="1 2" key="1">
    <citation type="submission" date="2018-05" db="EMBL/GenBank/DDBJ databases">
        <title>Brumimicrobium oceani sp. nov., isolated from coastal sediment.</title>
        <authorList>
            <person name="Kou Y."/>
        </authorList>
    </citation>
    <scope>NUCLEOTIDE SEQUENCE [LARGE SCALE GENOMIC DNA]</scope>
    <source>
        <strain evidence="1 2">C305</strain>
    </source>
</reference>
<comment type="caution">
    <text evidence="1">The sequence shown here is derived from an EMBL/GenBank/DDBJ whole genome shotgun (WGS) entry which is preliminary data.</text>
</comment>
<dbReference type="AlphaFoldDB" id="A0A2U2X599"/>
<sequence>MRRIIFLFFLFPIFSFGQNKSLGKIDFKFMNQERTEVAKNARLELGLDLPDSILQLIQYYMAGNPNQRKGLNPFVSWDIDVQAHFEHTSSKAQFSAIGFWFTDIRRNQKANKWDQLKTDHQFRIRYAPDQLGGWSVYLTAAIKGVPLYISDTLDFTVIDSKQMGFVTLNDSTQYLEREGRMIMPTGVNLPFPSNKNNLFYSLDKKETLDLAAWEEYANLVKEYVRNGGEYFRFFMHPSATEIEFEEVGFYQDRQNQAWEMDQLLSFCEENNTLIQFNLMYHTYFMKLGDYNQFRYDFTDNWHDPKAWPYKDPNVPSGYSVFLKSNTPSDMFLKEEAMRYLKQRTRYVMARWGYSNSLSAIELLCEPWHIDEHTHNNEAPYDDLTAAGDTARKAVFEYHKQIASYIKDSIQYTQHLLAGVGRFPVGRSAIYSHFTSETPGFIDSTWYLDDLDFISISYYSRSPEKLIHSKSSANNVYGSEENSMAATIQRLKRTYDKPVLFGESDHGDASHECSDYQGHKIDLMRYPFTGAIGHFIWAGFTRSDNFDNNIRVRDETDAWPYAINAKDYFNSDDFIEVALDKSALGREKSKFKSSEKEIVEHQYIIGRKEDVAVGYVYNRTFNIRTAGSRRGVDISDTPCMKINEDLSTPIEISWRPNRLKVEGLKSLSNYRVLFYDYSGKSLLTEAKIRSSLFGKLKLTHPLLVPEKSKTPLLWYRIEKLN</sequence>